<sequence>MVFFSGQIPTIPDLFKDKNIFVTGGSGFIGKVLIEKLLRSCPDIANIYILLRKKKGKTLEERVKDMTNIPDRNTIINQVNIIFHVAASVRFDDPLKKAILYNVRGTMELIQLAKDLKNLAVFAHVSTAYCNSDKKVIEEKLYPAHLDWRQAIQLAEEIDEHDLEIFTPKFIKPLPNTYTFSKSLAEHV</sequence>
<feature type="domain" description="Thioester reductase (TE)" evidence="2">
    <location>
        <begin position="71"/>
        <end position="188"/>
    </location>
</feature>
<comment type="similarity">
    <text evidence="1">Belongs to the fatty acyl-CoA reductase family.</text>
</comment>
<organism evidence="3 4">
    <name type="scientific">Rhamnusium bicolor</name>
    <dbReference type="NCBI Taxonomy" id="1586634"/>
    <lineage>
        <taxon>Eukaryota</taxon>
        <taxon>Metazoa</taxon>
        <taxon>Ecdysozoa</taxon>
        <taxon>Arthropoda</taxon>
        <taxon>Hexapoda</taxon>
        <taxon>Insecta</taxon>
        <taxon>Pterygota</taxon>
        <taxon>Neoptera</taxon>
        <taxon>Endopterygota</taxon>
        <taxon>Coleoptera</taxon>
        <taxon>Polyphaga</taxon>
        <taxon>Cucujiformia</taxon>
        <taxon>Chrysomeloidea</taxon>
        <taxon>Cerambycidae</taxon>
        <taxon>Lepturinae</taxon>
        <taxon>Rhagiini</taxon>
        <taxon>Rhamnusium</taxon>
    </lineage>
</organism>
<dbReference type="EMBL" id="JANEYF010002382">
    <property type="protein sequence ID" value="KAJ8947338.1"/>
    <property type="molecule type" value="Genomic_DNA"/>
</dbReference>
<feature type="non-terminal residue" evidence="3">
    <location>
        <position position="188"/>
    </location>
</feature>
<dbReference type="Proteomes" id="UP001162156">
    <property type="component" value="Unassembled WGS sequence"/>
</dbReference>
<keyword evidence="1" id="KW-0560">Oxidoreductase</keyword>
<dbReference type="GO" id="GO:0102965">
    <property type="term" value="F:alcohol-forming long-chain fatty acyl-CoA reductase activity"/>
    <property type="evidence" value="ECO:0007669"/>
    <property type="project" value="UniProtKB-EC"/>
</dbReference>
<dbReference type="AlphaFoldDB" id="A0AAV8Y7I3"/>
<comment type="function">
    <text evidence="1">Catalyzes the reduction of fatty acyl-CoA to fatty alcohols.</text>
</comment>
<dbReference type="Gene3D" id="3.40.50.720">
    <property type="entry name" value="NAD(P)-binding Rossmann-like Domain"/>
    <property type="match status" value="1"/>
</dbReference>
<name>A0AAV8Y7I3_9CUCU</name>
<evidence type="ECO:0000256" key="1">
    <source>
        <dbReference type="RuleBase" id="RU363097"/>
    </source>
</evidence>
<comment type="catalytic activity">
    <reaction evidence="1">
        <text>a long-chain fatty acyl-CoA + 2 NADPH + 2 H(+) = a long-chain primary fatty alcohol + 2 NADP(+) + CoA</text>
        <dbReference type="Rhea" id="RHEA:52716"/>
        <dbReference type="ChEBI" id="CHEBI:15378"/>
        <dbReference type="ChEBI" id="CHEBI:57287"/>
        <dbReference type="ChEBI" id="CHEBI:57783"/>
        <dbReference type="ChEBI" id="CHEBI:58349"/>
        <dbReference type="ChEBI" id="CHEBI:77396"/>
        <dbReference type="ChEBI" id="CHEBI:83139"/>
        <dbReference type="EC" id="1.2.1.84"/>
    </reaction>
</comment>
<dbReference type="GO" id="GO:0035336">
    <property type="term" value="P:long-chain fatty-acyl-CoA metabolic process"/>
    <property type="evidence" value="ECO:0007669"/>
    <property type="project" value="TreeGrafter"/>
</dbReference>
<dbReference type="PANTHER" id="PTHR11011">
    <property type="entry name" value="MALE STERILITY PROTEIN 2-RELATED"/>
    <property type="match status" value="1"/>
</dbReference>
<evidence type="ECO:0000313" key="4">
    <source>
        <dbReference type="Proteomes" id="UP001162156"/>
    </source>
</evidence>
<dbReference type="GO" id="GO:0005777">
    <property type="term" value="C:peroxisome"/>
    <property type="evidence" value="ECO:0007669"/>
    <property type="project" value="TreeGrafter"/>
</dbReference>
<comment type="caution">
    <text evidence="3">The sequence shown here is derived from an EMBL/GenBank/DDBJ whole genome shotgun (WGS) entry which is preliminary data.</text>
</comment>
<keyword evidence="1" id="KW-0444">Lipid biosynthesis</keyword>
<dbReference type="InterPro" id="IPR013120">
    <property type="entry name" value="FAR_NAD-bd"/>
</dbReference>
<dbReference type="EC" id="1.2.1.84" evidence="1"/>
<keyword evidence="1" id="KW-0443">Lipid metabolism</keyword>
<keyword evidence="1" id="KW-0521">NADP</keyword>
<feature type="domain" description="Thioester reductase (TE)" evidence="2">
    <location>
        <begin position="22"/>
        <end position="65"/>
    </location>
</feature>
<evidence type="ECO:0000259" key="2">
    <source>
        <dbReference type="Pfam" id="PF07993"/>
    </source>
</evidence>
<dbReference type="Pfam" id="PF07993">
    <property type="entry name" value="NAD_binding_4"/>
    <property type="match status" value="2"/>
</dbReference>
<dbReference type="SUPFAM" id="SSF51735">
    <property type="entry name" value="NAD(P)-binding Rossmann-fold domains"/>
    <property type="match status" value="1"/>
</dbReference>
<proteinExistence type="inferred from homology"/>
<dbReference type="InterPro" id="IPR036291">
    <property type="entry name" value="NAD(P)-bd_dom_sf"/>
</dbReference>
<gene>
    <name evidence="3" type="ORF">NQ314_008642</name>
</gene>
<keyword evidence="4" id="KW-1185">Reference proteome</keyword>
<accession>A0AAV8Y7I3</accession>
<dbReference type="GO" id="GO:0080019">
    <property type="term" value="F:alcohol-forming very long-chain fatty acyl-CoA reductase activity"/>
    <property type="evidence" value="ECO:0007669"/>
    <property type="project" value="InterPro"/>
</dbReference>
<protein>
    <recommendedName>
        <fullName evidence="1">Fatty acyl-CoA reductase</fullName>
        <ecNumber evidence="1">1.2.1.84</ecNumber>
    </recommendedName>
</protein>
<reference evidence="3" key="1">
    <citation type="journal article" date="2023" name="Insect Mol. Biol.">
        <title>Genome sequencing provides insights into the evolution of gene families encoding plant cell wall-degrading enzymes in longhorned beetles.</title>
        <authorList>
            <person name="Shin N.R."/>
            <person name="Okamura Y."/>
            <person name="Kirsch R."/>
            <person name="Pauchet Y."/>
        </authorList>
    </citation>
    <scope>NUCLEOTIDE SEQUENCE</scope>
    <source>
        <strain evidence="3">RBIC_L_NR</strain>
    </source>
</reference>
<evidence type="ECO:0000313" key="3">
    <source>
        <dbReference type="EMBL" id="KAJ8947338.1"/>
    </source>
</evidence>
<dbReference type="InterPro" id="IPR026055">
    <property type="entry name" value="FAR"/>
</dbReference>
<dbReference type="PANTHER" id="PTHR11011:SF24">
    <property type="entry name" value="FATTY ACYL-COA REDUCTASE"/>
    <property type="match status" value="1"/>
</dbReference>